<dbReference type="SUPFAM" id="SSF50729">
    <property type="entry name" value="PH domain-like"/>
    <property type="match status" value="1"/>
</dbReference>
<feature type="compositionally biased region" description="Basic and acidic residues" evidence="1">
    <location>
        <begin position="421"/>
        <end position="432"/>
    </location>
</feature>
<evidence type="ECO:0000256" key="1">
    <source>
        <dbReference type="SAM" id="MobiDB-lite"/>
    </source>
</evidence>
<gene>
    <name evidence="2" type="ORF">BD310DRAFT_160345</name>
</gene>
<dbReference type="EMBL" id="ML145216">
    <property type="protein sequence ID" value="TBU53366.1"/>
    <property type="molecule type" value="Genomic_DNA"/>
</dbReference>
<dbReference type="Proteomes" id="UP000292082">
    <property type="component" value="Unassembled WGS sequence"/>
</dbReference>
<dbReference type="PANTHER" id="PTHR37283:SF1">
    <property type="entry name" value="PH DOMAIN-CONTAINING PROTEIN YHR131C"/>
    <property type="match status" value="1"/>
</dbReference>
<feature type="compositionally biased region" description="Acidic residues" evidence="1">
    <location>
        <begin position="433"/>
        <end position="444"/>
    </location>
</feature>
<accession>A0A4Q9NJQ6</accession>
<feature type="region of interest" description="Disordered" evidence="1">
    <location>
        <begin position="481"/>
        <end position="535"/>
    </location>
</feature>
<feature type="region of interest" description="Disordered" evidence="1">
    <location>
        <begin position="155"/>
        <end position="305"/>
    </location>
</feature>
<evidence type="ECO:0000313" key="3">
    <source>
        <dbReference type="Proteomes" id="UP000292082"/>
    </source>
</evidence>
<feature type="compositionally biased region" description="Low complexity" evidence="1">
    <location>
        <begin position="595"/>
        <end position="613"/>
    </location>
</feature>
<dbReference type="STRING" id="114155.A0A4Q9NJQ6"/>
<sequence length="1077" mass="114824">MPTTFASTTQAQEASTTRPQLLVRTTQFLKKVSNFRTNSRKASSFNSSPELATLQRSARSMDLGSKALTKVDVRAHHSSFDQSRDSDEESPSHVSLRASTPSHQIDGIPNTTNPLRPPPPASSATPSLNGHVQRFARPTDVGSKALTQVDVRAQHHSFDQSRDSDEDSPSHVSLWGSSRPNRTSSSTPDFSAGAPLRQIEGIPHTTNPLRPPISANELPSERSQMLPSRSPPPASTATVPSANGHVQRPARSTDLGSKAPESPPLRQIDGVPHTTRLPISANELTPLTSVHERSQTLPSASSATAPTVNGHVQAYSTLNPSARRALAPRLATLPPPLMAQYTAGGSARLTPSLVTRQPPMPLMNLPTLPPASPSQPPRQTRRNAPLRSLPALPMRGPGDADGDADHENASLEEEDEEEDEHAGSAEHEHEHEPDSDDSSNEDDTSPLPSSSSLAGPSRLPSLPGVDTSAFRVSFGGADATARATSSIDYFTSKPPESGYGPSERTPRPSDFDLRAPGNGKARAVPDRAGGGGILVPQPRIVAMPLATPGSPARPNLYHHASKSMVDLMSLARKDKDTIISPKLGRTPPKTAQGLVSPKSASPAVPAATVPTAVDADKEESAPPPPAPPPESPDDVITSPMLRRRRSLPVYEPSSDPPPYPDPLFRRRPAQAYAYAPPPEEEGTEPLPPYTNAIFLAGAMPRKMEFTAPGVQAKDRKWRRVYCVLEGTAFRVYKAPPAASRVGALEQWWESKVGAGDSTSVDSSAVTASGIRVSAVRERRERERERERAGEAGAEERIPKIPEETTPTGAEQPPSSASANGQQETELPSTKSRLALTSRFLRRQRSKSSTRPLAANSTPPRMSMDSRVSDPAARHPSHTAGRHSMDTLGSARPSIATSASGSTSTSAVPSVPASASASMSGSGSGSASGSSVPTSMSESASRFSRRSFLPHSSSSTSSAGGGGGKDKEREKEKEEVYVPDAKDLIKQYTLQHAESGLASDYVKRKNVIRVRMMGEQFLLQAKDVAAVVDWIEGIQMGTNVALDLDERPMPRGPIFPRCLQIVIVVRVALLTVVAVLHS</sequence>
<feature type="compositionally biased region" description="Pro residues" evidence="1">
    <location>
        <begin position="621"/>
        <end position="630"/>
    </location>
</feature>
<dbReference type="InterPro" id="IPR011993">
    <property type="entry name" value="PH-like_dom_sf"/>
</dbReference>
<feature type="region of interest" description="Disordered" evidence="1">
    <location>
        <begin position="74"/>
        <end position="129"/>
    </location>
</feature>
<feature type="compositionally biased region" description="Polar residues" evidence="1">
    <location>
        <begin position="804"/>
        <end position="831"/>
    </location>
</feature>
<feature type="compositionally biased region" description="Low complexity" evidence="1">
    <location>
        <begin position="177"/>
        <end position="188"/>
    </location>
</feature>
<feature type="compositionally biased region" description="Basic and acidic residues" evidence="1">
    <location>
        <begin position="504"/>
        <end position="513"/>
    </location>
</feature>
<organism evidence="2 3">
    <name type="scientific">Dichomitus squalens</name>
    <dbReference type="NCBI Taxonomy" id="114155"/>
    <lineage>
        <taxon>Eukaryota</taxon>
        <taxon>Fungi</taxon>
        <taxon>Dikarya</taxon>
        <taxon>Basidiomycota</taxon>
        <taxon>Agaricomycotina</taxon>
        <taxon>Agaricomycetes</taxon>
        <taxon>Polyporales</taxon>
        <taxon>Polyporaceae</taxon>
        <taxon>Dichomitus</taxon>
    </lineage>
</organism>
<feature type="compositionally biased region" description="Basic and acidic residues" evidence="1">
    <location>
        <begin position="74"/>
        <end position="85"/>
    </location>
</feature>
<feature type="compositionally biased region" description="Polar residues" evidence="1">
    <location>
        <begin position="848"/>
        <end position="859"/>
    </location>
</feature>
<dbReference type="InterPro" id="IPR001849">
    <property type="entry name" value="PH_domain"/>
</dbReference>
<feature type="compositionally biased region" description="Pro residues" evidence="1">
    <location>
        <begin position="367"/>
        <end position="376"/>
    </location>
</feature>
<dbReference type="AlphaFoldDB" id="A0A4Q9NJQ6"/>
<reference evidence="2 3" key="1">
    <citation type="submission" date="2019-01" db="EMBL/GenBank/DDBJ databases">
        <title>Draft genome sequences of three monokaryotic isolates of the white-rot basidiomycete fungus Dichomitus squalens.</title>
        <authorList>
            <consortium name="DOE Joint Genome Institute"/>
            <person name="Lopez S.C."/>
            <person name="Andreopoulos B."/>
            <person name="Pangilinan J."/>
            <person name="Lipzen A."/>
            <person name="Riley R."/>
            <person name="Ahrendt S."/>
            <person name="Ng V."/>
            <person name="Barry K."/>
            <person name="Daum C."/>
            <person name="Grigoriev I.V."/>
            <person name="Hilden K.S."/>
            <person name="Makela M.R."/>
            <person name="de Vries R.P."/>
        </authorList>
    </citation>
    <scope>NUCLEOTIDE SEQUENCE [LARGE SCALE GENOMIC DNA]</scope>
    <source>
        <strain evidence="2 3">CBS 464.89</strain>
    </source>
</reference>
<proteinExistence type="predicted"/>
<feature type="compositionally biased region" description="Low complexity" evidence="1">
    <location>
        <begin position="895"/>
        <end position="957"/>
    </location>
</feature>
<dbReference type="PANTHER" id="PTHR37283">
    <property type="entry name" value="PH DOMAIN-CONTAINING PROTEIN YHR131C"/>
    <property type="match status" value="1"/>
</dbReference>
<feature type="compositionally biased region" description="Low complexity" evidence="1">
    <location>
        <begin position="445"/>
        <end position="463"/>
    </location>
</feature>
<evidence type="ECO:0000313" key="2">
    <source>
        <dbReference type="EMBL" id="TBU53366.1"/>
    </source>
</evidence>
<dbReference type="Gene3D" id="2.30.29.30">
    <property type="entry name" value="Pleckstrin-homology domain (PH domain)/Phosphotyrosine-binding domain (PTB)"/>
    <property type="match status" value="2"/>
</dbReference>
<feature type="compositionally biased region" description="Basic and acidic residues" evidence="1">
    <location>
        <begin position="963"/>
        <end position="974"/>
    </location>
</feature>
<feature type="region of interest" description="Disordered" evidence="1">
    <location>
        <begin position="773"/>
        <end position="974"/>
    </location>
</feature>
<feature type="compositionally biased region" description="Acidic residues" evidence="1">
    <location>
        <begin position="410"/>
        <end position="420"/>
    </location>
</feature>
<feature type="compositionally biased region" description="Basic and acidic residues" evidence="1">
    <location>
        <begin position="774"/>
        <end position="802"/>
    </location>
</feature>
<feature type="compositionally biased region" description="Polar residues" evidence="1">
    <location>
        <begin position="295"/>
        <end position="305"/>
    </location>
</feature>
<dbReference type="SMART" id="SM00233">
    <property type="entry name" value="PH"/>
    <property type="match status" value="1"/>
</dbReference>
<feature type="region of interest" description="Disordered" evidence="1">
    <location>
        <begin position="576"/>
        <end position="665"/>
    </location>
</feature>
<protein>
    <submittedName>
        <fullName evidence="2">Uncharacterized protein</fullName>
    </submittedName>
</protein>
<keyword evidence="3" id="KW-1185">Reference proteome</keyword>
<name>A0A4Q9NJQ6_9APHY</name>
<feature type="region of interest" description="Disordered" evidence="1">
    <location>
        <begin position="350"/>
        <end position="469"/>
    </location>
</feature>